<dbReference type="PANTHER" id="PTHR43808:SF9">
    <property type="entry name" value="BLL0789 PROTEIN"/>
    <property type="match status" value="1"/>
</dbReference>
<feature type="domain" description="Peptidase M20 dimerisation" evidence="7">
    <location>
        <begin position="176"/>
        <end position="269"/>
    </location>
</feature>
<keyword evidence="4" id="KW-0862">Zinc</keyword>
<evidence type="ECO:0000256" key="2">
    <source>
        <dbReference type="ARBA" id="ARBA00022723"/>
    </source>
</evidence>
<gene>
    <name evidence="8" type="ORF">H4W31_007328</name>
</gene>
<dbReference type="Pfam" id="PF07687">
    <property type="entry name" value="M20_dimer"/>
    <property type="match status" value="1"/>
</dbReference>
<dbReference type="RefSeq" id="WP_225945867.1">
    <property type="nucleotide sequence ID" value="NZ_JADBEB010000001.1"/>
</dbReference>
<protein>
    <submittedName>
        <fullName evidence="8">Glutamate carboxypeptidase</fullName>
        <ecNumber evidence="8">3.4.17.11</ecNumber>
    </submittedName>
</protein>
<name>A0A927MDJ8_9ACTN</name>
<feature type="active site" evidence="5">
    <location>
        <position position="85"/>
    </location>
</feature>
<evidence type="ECO:0000313" key="9">
    <source>
        <dbReference type="Proteomes" id="UP000649753"/>
    </source>
</evidence>
<dbReference type="SUPFAM" id="SSF53187">
    <property type="entry name" value="Zn-dependent exopeptidases"/>
    <property type="match status" value="1"/>
</dbReference>
<evidence type="ECO:0000256" key="1">
    <source>
        <dbReference type="ARBA" id="ARBA00001947"/>
    </source>
</evidence>
<dbReference type="InterPro" id="IPR002933">
    <property type="entry name" value="Peptidase_M20"/>
</dbReference>
<keyword evidence="3 8" id="KW-0378">Hydrolase</keyword>
<dbReference type="CDD" id="cd03885">
    <property type="entry name" value="M20_CPDG2"/>
    <property type="match status" value="1"/>
</dbReference>
<keyword evidence="8" id="KW-0121">Carboxypeptidase</keyword>
<comment type="caution">
    <text evidence="8">The sequence shown here is derived from an EMBL/GenBank/DDBJ whole genome shotgun (WGS) entry which is preliminary data.</text>
</comment>
<dbReference type="SUPFAM" id="SSF55031">
    <property type="entry name" value="Bacterial exopeptidase dimerisation domain"/>
    <property type="match status" value="1"/>
</dbReference>
<keyword evidence="9" id="KW-1185">Reference proteome</keyword>
<feature type="compositionally biased region" description="Basic and acidic residues" evidence="6">
    <location>
        <begin position="373"/>
        <end position="387"/>
    </location>
</feature>
<evidence type="ECO:0000256" key="4">
    <source>
        <dbReference type="ARBA" id="ARBA00022833"/>
    </source>
</evidence>
<dbReference type="Gene3D" id="3.40.630.10">
    <property type="entry name" value="Zn peptidases"/>
    <property type="match status" value="1"/>
</dbReference>
<evidence type="ECO:0000259" key="7">
    <source>
        <dbReference type="Pfam" id="PF07687"/>
    </source>
</evidence>
<dbReference type="PANTHER" id="PTHR43808">
    <property type="entry name" value="ACETYLORNITHINE DEACETYLASE"/>
    <property type="match status" value="1"/>
</dbReference>
<dbReference type="InterPro" id="IPR011650">
    <property type="entry name" value="Peptidase_M20_dimer"/>
</dbReference>
<organism evidence="8 9">
    <name type="scientific">Plantactinospora soyae</name>
    <dbReference type="NCBI Taxonomy" id="1544732"/>
    <lineage>
        <taxon>Bacteria</taxon>
        <taxon>Bacillati</taxon>
        <taxon>Actinomycetota</taxon>
        <taxon>Actinomycetes</taxon>
        <taxon>Micromonosporales</taxon>
        <taxon>Micromonosporaceae</taxon>
        <taxon>Plantactinospora</taxon>
    </lineage>
</organism>
<accession>A0A927MDJ8</accession>
<evidence type="ECO:0000313" key="8">
    <source>
        <dbReference type="EMBL" id="MBE1491690.1"/>
    </source>
</evidence>
<dbReference type="PIRSF" id="PIRSF037238">
    <property type="entry name" value="Carboxypeptidase_G2"/>
    <property type="match status" value="1"/>
</dbReference>
<dbReference type="GO" id="GO:0004180">
    <property type="term" value="F:carboxypeptidase activity"/>
    <property type="evidence" value="ECO:0007669"/>
    <property type="project" value="UniProtKB-KW"/>
</dbReference>
<dbReference type="InterPro" id="IPR001261">
    <property type="entry name" value="ArgE/DapE_CS"/>
</dbReference>
<dbReference type="EMBL" id="JADBEB010000001">
    <property type="protein sequence ID" value="MBE1491690.1"/>
    <property type="molecule type" value="Genomic_DNA"/>
</dbReference>
<feature type="active site" description="Proton acceptor" evidence="5">
    <location>
        <position position="141"/>
    </location>
</feature>
<dbReference type="PROSITE" id="PS00758">
    <property type="entry name" value="ARGE_DAPE_CPG2_1"/>
    <property type="match status" value="1"/>
</dbReference>
<dbReference type="Proteomes" id="UP000649753">
    <property type="component" value="Unassembled WGS sequence"/>
</dbReference>
<keyword evidence="8" id="KW-0645">Protease</keyword>
<evidence type="ECO:0000256" key="5">
    <source>
        <dbReference type="PIRSR" id="PIRSR037238-1"/>
    </source>
</evidence>
<dbReference type="InterPro" id="IPR050072">
    <property type="entry name" value="Peptidase_M20A"/>
</dbReference>
<dbReference type="GO" id="GO:0046872">
    <property type="term" value="F:metal ion binding"/>
    <property type="evidence" value="ECO:0007669"/>
    <property type="project" value="UniProtKB-KW"/>
</dbReference>
<evidence type="ECO:0000256" key="3">
    <source>
        <dbReference type="ARBA" id="ARBA00022801"/>
    </source>
</evidence>
<proteinExistence type="predicted"/>
<reference evidence="8" key="1">
    <citation type="submission" date="2020-10" db="EMBL/GenBank/DDBJ databases">
        <title>Sequencing the genomes of 1000 actinobacteria strains.</title>
        <authorList>
            <person name="Klenk H.-P."/>
        </authorList>
    </citation>
    <scope>NUCLEOTIDE SEQUENCE</scope>
    <source>
        <strain evidence="8">DSM 46832</strain>
    </source>
</reference>
<dbReference type="InterPro" id="IPR036264">
    <property type="entry name" value="Bact_exopeptidase_dim_dom"/>
</dbReference>
<sequence length="400" mass="40431">MADDALLERFRAALPAMLADIEALVTCESPSVDHTALAASADAVTRIGIRLLGVAPERIVLDGCPHLRWRFGDGPARVLLLGHHDTVWPLGTLATHPFDVTDGVLRGPGCVDMVAGLVLGLYAVAALTDRSGVTILVTGDEELGSPSSRTLVEAEAAGCAGALVLEAAADGGALKTERKGVSRYRVEVTGLAAHAGLEPERGVNATVELAHQVLAVNALGDPDRGTTVTPTLVAAGTSTNTVPDAGGFAVDVRARNAAEQHRVDAAMRALTPVLPGARLTVTGGPNRPPLAAGASTELFAIAEVLAARLGLPPLRGAAVGGGSDGNFTAGVGTPTLDGLGAVGGGAHADHEHVLVAELPGRAALVAALTEHLRGRGGERPGDGDRPTPTEPPAGSGLRRA</sequence>
<dbReference type="EC" id="3.4.17.11" evidence="8"/>
<feature type="region of interest" description="Disordered" evidence="6">
    <location>
        <begin position="373"/>
        <end position="400"/>
    </location>
</feature>
<dbReference type="Pfam" id="PF01546">
    <property type="entry name" value="Peptidase_M20"/>
    <property type="match status" value="1"/>
</dbReference>
<evidence type="ECO:0000256" key="6">
    <source>
        <dbReference type="SAM" id="MobiDB-lite"/>
    </source>
</evidence>
<dbReference type="AlphaFoldDB" id="A0A927MDJ8"/>
<keyword evidence="2" id="KW-0479">Metal-binding</keyword>
<dbReference type="Gene3D" id="3.30.70.360">
    <property type="match status" value="1"/>
</dbReference>
<dbReference type="InterPro" id="IPR017150">
    <property type="entry name" value="Pept_M20_glutamate_carboxypep"/>
</dbReference>
<comment type="cofactor">
    <cofactor evidence="1">
        <name>Zn(2+)</name>
        <dbReference type="ChEBI" id="CHEBI:29105"/>
    </cofactor>
</comment>